<sequence length="32" mass="3793">MIRRYFRTKKFCNKALELSQVKEDYNGAGRGI</sequence>
<dbReference type="AlphaFoldDB" id="A0A382KFV4"/>
<proteinExistence type="predicted"/>
<protein>
    <submittedName>
        <fullName evidence="1">Uncharacterized protein</fullName>
    </submittedName>
</protein>
<accession>A0A382KFV4</accession>
<reference evidence="1" key="1">
    <citation type="submission" date="2018-05" db="EMBL/GenBank/DDBJ databases">
        <authorList>
            <person name="Lanie J.A."/>
            <person name="Ng W.-L."/>
            <person name="Kazmierczak K.M."/>
            <person name="Andrzejewski T.M."/>
            <person name="Davidsen T.M."/>
            <person name="Wayne K.J."/>
            <person name="Tettelin H."/>
            <person name="Glass J.I."/>
            <person name="Rusch D."/>
            <person name="Podicherti R."/>
            <person name="Tsui H.-C.T."/>
            <person name="Winkler M.E."/>
        </authorList>
    </citation>
    <scope>NUCLEOTIDE SEQUENCE</scope>
</reference>
<gene>
    <name evidence="1" type="ORF">METZ01_LOCUS275086</name>
</gene>
<name>A0A382KFV4_9ZZZZ</name>
<evidence type="ECO:0000313" key="1">
    <source>
        <dbReference type="EMBL" id="SVC22232.1"/>
    </source>
</evidence>
<organism evidence="1">
    <name type="scientific">marine metagenome</name>
    <dbReference type="NCBI Taxonomy" id="408172"/>
    <lineage>
        <taxon>unclassified sequences</taxon>
        <taxon>metagenomes</taxon>
        <taxon>ecological metagenomes</taxon>
    </lineage>
</organism>
<dbReference type="EMBL" id="UINC01079838">
    <property type="protein sequence ID" value="SVC22232.1"/>
    <property type="molecule type" value="Genomic_DNA"/>
</dbReference>